<keyword evidence="2" id="KW-1185">Reference proteome</keyword>
<dbReference type="EMBL" id="CP130946">
    <property type="protein sequence ID" value="XRP74544.1"/>
    <property type="molecule type" value="Genomic_DNA"/>
</dbReference>
<protein>
    <submittedName>
        <fullName evidence="1">Type IV secretory system conjugative DNA transfer family protein</fullName>
    </submittedName>
</protein>
<accession>A0ACD5IPS5</accession>
<gene>
    <name evidence="1" type="ORF">HF292_012265</name>
</gene>
<proteinExistence type="predicted"/>
<dbReference type="Proteomes" id="UP001196097">
    <property type="component" value="Chromosome"/>
</dbReference>
<name>A0ACD5IPS5_9PROT</name>
<sequence>MLGQETVVFQTMSLALDSERSGLSFAEHHTGRPLLTPDEVRNLPQGRELLFFAGLRPIVADKLRYYADREFAGRFDPA</sequence>
<evidence type="ECO:0000313" key="1">
    <source>
        <dbReference type="EMBL" id="XRP74544.1"/>
    </source>
</evidence>
<reference evidence="1 2" key="1">
    <citation type="journal article" date="2021" name="ISME J.">
        <title>Genomic evolution of the class Acidithiobacillia: deep-branching Proteobacteria living in extreme acidic conditions.</title>
        <authorList>
            <person name="Moya-Beltran A."/>
            <person name="Beard S."/>
            <person name="Rojas-Villalobos C."/>
            <person name="Issotta F."/>
            <person name="Gallardo Y."/>
            <person name="Ulloa R."/>
            <person name="Giaveno A."/>
            <person name="Degli Esposti M."/>
            <person name="Johnson D.B."/>
            <person name="Quatrini R."/>
        </authorList>
    </citation>
    <scope>NUCLEOTIDE SEQUENCE [LARGE SCALE GENOMIC DNA]</scope>
    <source>
        <strain evidence="1 2">CF3</strain>
    </source>
</reference>
<evidence type="ECO:0000313" key="2">
    <source>
        <dbReference type="Proteomes" id="UP001196097"/>
    </source>
</evidence>
<organism evidence="1 2">
    <name type="scientific">Acidithiobacillus ferruginosus</name>
    <dbReference type="NCBI Taxonomy" id="3063951"/>
    <lineage>
        <taxon>Bacteria</taxon>
        <taxon>Pseudomonadati</taxon>
        <taxon>Pseudomonadota</taxon>
        <taxon>Acidithiobacillia</taxon>
        <taxon>Acidithiobacillales</taxon>
        <taxon>Acidithiobacillaceae</taxon>
        <taxon>Acidithiobacillus</taxon>
    </lineage>
</organism>